<reference evidence="1 2" key="1">
    <citation type="submission" date="2021-01" db="EMBL/GenBank/DDBJ databases">
        <title>Whole genome shotgun sequence of Planotetraspora phitsanulokensis NBRC 104273.</title>
        <authorList>
            <person name="Komaki H."/>
            <person name="Tamura T."/>
        </authorList>
    </citation>
    <scope>NUCLEOTIDE SEQUENCE [LARGE SCALE GENOMIC DNA]</scope>
    <source>
        <strain evidence="1 2">NBRC 104273</strain>
    </source>
</reference>
<proteinExistence type="predicted"/>
<keyword evidence="2" id="KW-1185">Reference proteome</keyword>
<evidence type="ECO:0000313" key="2">
    <source>
        <dbReference type="Proteomes" id="UP000622547"/>
    </source>
</evidence>
<name>A0A8J3UQN5_9ACTN</name>
<sequence>MPYTPNRYAAQIVRRLRDEGWTVNIPDQPYRSVYQLRLSKGPYFGTFDVSASKGRALRMSITWQPNESNRKAEGTSHIIGLLNCLPDFGWAQ</sequence>
<protein>
    <submittedName>
        <fullName evidence="1">Uncharacterized protein</fullName>
    </submittedName>
</protein>
<comment type="caution">
    <text evidence="1">The sequence shown here is derived from an EMBL/GenBank/DDBJ whole genome shotgun (WGS) entry which is preliminary data.</text>
</comment>
<evidence type="ECO:0000313" key="1">
    <source>
        <dbReference type="EMBL" id="GII42885.1"/>
    </source>
</evidence>
<dbReference type="EMBL" id="BOOP01000048">
    <property type="protein sequence ID" value="GII42885.1"/>
    <property type="molecule type" value="Genomic_DNA"/>
</dbReference>
<dbReference type="Proteomes" id="UP000622547">
    <property type="component" value="Unassembled WGS sequence"/>
</dbReference>
<organism evidence="1 2">
    <name type="scientific">Planotetraspora phitsanulokensis</name>
    <dbReference type="NCBI Taxonomy" id="575192"/>
    <lineage>
        <taxon>Bacteria</taxon>
        <taxon>Bacillati</taxon>
        <taxon>Actinomycetota</taxon>
        <taxon>Actinomycetes</taxon>
        <taxon>Streptosporangiales</taxon>
        <taxon>Streptosporangiaceae</taxon>
        <taxon>Planotetraspora</taxon>
    </lineage>
</organism>
<dbReference type="AlphaFoldDB" id="A0A8J3UQN5"/>
<dbReference type="RefSeq" id="WP_204078298.1">
    <property type="nucleotide sequence ID" value="NZ_BOOP01000048.1"/>
</dbReference>
<gene>
    <name evidence="1" type="ORF">Pph01_78880</name>
</gene>
<accession>A0A8J3UQN5</accession>